<keyword evidence="1" id="KW-0540">Nuclease</keyword>
<dbReference type="RefSeq" id="WP_369184945.1">
    <property type="nucleotide sequence ID" value="NZ_CP163445.1"/>
</dbReference>
<dbReference type="GO" id="GO:0004519">
    <property type="term" value="F:endonuclease activity"/>
    <property type="evidence" value="ECO:0007669"/>
    <property type="project" value="UniProtKB-KW"/>
</dbReference>
<dbReference type="NCBIfam" id="NF033179">
    <property type="entry name" value="TnsA_like_Actin"/>
    <property type="match status" value="1"/>
</dbReference>
<sequence length="274" mass="30766">MWSDACFLGDLARLHTGFDAYRKTLKLAAGWSDRWTATWRFGRTPVTCSVRNLAEVEAARSRPVRRFTWRTGQWHRPGLEYLVSTDRHHGFESFEEELLLLMADFAGDLQEALAQPFRLQFHTADGGRVEHTPDFLLLTGSGPWLLDVRPAGRIRLEDEVKFAASAEAALTVGWNYSVVTGWRKHVVRIVDALSAGRRELSDQLGLQEQLLRAAGSGPFAFGELVEQCSYPAIARAHALHLLWHRILGMDMSAPLTDASPVRLVPGNHLRGGEW</sequence>
<accession>A0AB39TU52</accession>
<reference evidence="1" key="1">
    <citation type="submission" date="2024-07" db="EMBL/GenBank/DDBJ databases">
        <authorList>
            <person name="Yu S.T."/>
        </authorList>
    </citation>
    <scope>NUCLEOTIDE SEQUENCE</scope>
    <source>
        <strain evidence="1">Y1</strain>
    </source>
</reference>
<dbReference type="InterPro" id="IPR048000">
    <property type="entry name" value="TnsA-like"/>
</dbReference>
<dbReference type="AlphaFoldDB" id="A0AB39TU52"/>
<protein>
    <submittedName>
        <fullName evidence="1">TnsA-like heteromeric transposase endonuclease subunit</fullName>
    </submittedName>
</protein>
<evidence type="ECO:0000313" key="1">
    <source>
        <dbReference type="EMBL" id="XDQ82619.1"/>
    </source>
</evidence>
<keyword evidence="1" id="KW-0255">Endonuclease</keyword>
<organism evidence="1">
    <name type="scientific">Streptomyces sp. Y1</name>
    <dbReference type="NCBI Taxonomy" id="3238634"/>
    <lineage>
        <taxon>Bacteria</taxon>
        <taxon>Bacillati</taxon>
        <taxon>Actinomycetota</taxon>
        <taxon>Actinomycetes</taxon>
        <taxon>Kitasatosporales</taxon>
        <taxon>Streptomycetaceae</taxon>
        <taxon>Streptomyces</taxon>
    </lineage>
</organism>
<keyword evidence="1" id="KW-0378">Hydrolase</keyword>
<dbReference type="EMBL" id="CP163445">
    <property type="protein sequence ID" value="XDQ82619.1"/>
    <property type="molecule type" value="Genomic_DNA"/>
</dbReference>
<name>A0AB39TU52_9ACTN</name>
<gene>
    <name evidence="1" type="ORF">AB2U05_31040</name>
</gene>
<proteinExistence type="predicted"/>